<dbReference type="GO" id="GO:0043138">
    <property type="term" value="F:3'-5' DNA helicase activity"/>
    <property type="evidence" value="ECO:0007669"/>
    <property type="project" value="TreeGrafter"/>
</dbReference>
<dbReference type="InterPro" id="IPR014016">
    <property type="entry name" value="UvrD-like_ATP-bd"/>
</dbReference>
<dbReference type="PANTHER" id="PTHR11070">
    <property type="entry name" value="UVRD / RECB / PCRA DNA HELICASE FAMILY MEMBER"/>
    <property type="match status" value="1"/>
</dbReference>
<dbReference type="InterPro" id="IPR000212">
    <property type="entry name" value="DNA_helicase_UvrD/REP"/>
</dbReference>
<dbReference type="GO" id="GO:0003677">
    <property type="term" value="F:DNA binding"/>
    <property type="evidence" value="ECO:0007669"/>
    <property type="project" value="InterPro"/>
</dbReference>
<sequence>MSDFHKSLLKYKKMFWEKGIIHYEDVLAFAWEILNSSKEILRIIRSKFPYFFIDEFQDTNPVQTEIIKLIAEKETVMGVIGDKAQSIYEFQGADVKQFDNFVLPEMVFYKWKITIEVLKV</sequence>
<evidence type="ECO:0000256" key="4">
    <source>
        <dbReference type="ARBA" id="ARBA00022840"/>
    </source>
</evidence>
<dbReference type="GO" id="GO:0005829">
    <property type="term" value="C:cytosol"/>
    <property type="evidence" value="ECO:0007669"/>
    <property type="project" value="TreeGrafter"/>
</dbReference>
<dbReference type="PROSITE" id="PS51198">
    <property type="entry name" value="UVRD_HELICASE_ATP_BIND"/>
    <property type="match status" value="1"/>
</dbReference>
<dbReference type="AlphaFoldDB" id="A0A6C0QY47"/>
<evidence type="ECO:0000313" key="7">
    <source>
        <dbReference type="EMBL" id="QHZ53699.1"/>
    </source>
</evidence>
<evidence type="ECO:0000256" key="5">
    <source>
        <dbReference type="PROSITE-ProRule" id="PRU00560"/>
    </source>
</evidence>
<proteinExistence type="predicted"/>
<dbReference type="EMBL" id="CP019717">
    <property type="protein sequence ID" value="QHZ53699.1"/>
    <property type="molecule type" value="Genomic_DNA"/>
</dbReference>
<dbReference type="GO" id="GO:0000725">
    <property type="term" value="P:recombinational repair"/>
    <property type="evidence" value="ECO:0007669"/>
    <property type="project" value="TreeGrafter"/>
</dbReference>
<evidence type="ECO:0000259" key="6">
    <source>
        <dbReference type="PROSITE" id="PS51198"/>
    </source>
</evidence>
<keyword evidence="4 5" id="KW-0067">ATP-binding</keyword>
<dbReference type="Proteomes" id="UP000464330">
    <property type="component" value="Chromosome"/>
</dbReference>
<gene>
    <name evidence="7" type="ORF">ERICV_04661</name>
</gene>
<keyword evidence="2 5" id="KW-0378">Hydrolase</keyword>
<reference evidence="7 8" key="1">
    <citation type="journal article" date="2020" name="Int. J. Med. Microbiol.">
        <title>Discovery of Paenibacillus larvae ERIC V: Phenotypic and genomic comparison to genotypes ERIC I-IV reveal different inventories of virulence factors which correlate with epidemiological prevalences of American Foulbrood.</title>
        <authorList>
            <person name="Beims H."/>
            <person name="Bunk B."/>
            <person name="Erler S."/>
            <person name="Mohr K.I."/>
            <person name="Sproer C."/>
            <person name="Pradella S."/>
            <person name="Gunther G."/>
            <person name="Rohde M."/>
            <person name="von der Ohe W."/>
            <person name="Steinert M."/>
        </authorList>
    </citation>
    <scope>NUCLEOTIDE SEQUENCE [LARGE SCALE GENOMIC DNA]</scope>
    <source>
        <strain evidence="7">Eric_V</strain>
    </source>
</reference>
<dbReference type="SUPFAM" id="SSF52540">
    <property type="entry name" value="P-loop containing nucleoside triphosphate hydrolases"/>
    <property type="match status" value="1"/>
</dbReference>
<dbReference type="Gene3D" id="1.10.10.160">
    <property type="match status" value="1"/>
</dbReference>
<dbReference type="PANTHER" id="PTHR11070:SF3">
    <property type="entry name" value="DNA 3'-5' HELICASE"/>
    <property type="match status" value="1"/>
</dbReference>
<dbReference type="GO" id="GO:0005524">
    <property type="term" value="F:ATP binding"/>
    <property type="evidence" value="ECO:0007669"/>
    <property type="project" value="UniProtKB-UniRule"/>
</dbReference>
<feature type="domain" description="UvrD-like helicase ATP-binding" evidence="6">
    <location>
        <begin position="1"/>
        <end position="120"/>
    </location>
</feature>
<dbReference type="Pfam" id="PF00580">
    <property type="entry name" value="UvrD-helicase"/>
    <property type="match status" value="1"/>
</dbReference>
<organism evidence="7 8">
    <name type="scientific">Paenibacillus larvae subsp. larvae</name>
    <dbReference type="NCBI Taxonomy" id="147375"/>
    <lineage>
        <taxon>Bacteria</taxon>
        <taxon>Bacillati</taxon>
        <taxon>Bacillota</taxon>
        <taxon>Bacilli</taxon>
        <taxon>Bacillales</taxon>
        <taxon>Paenibacillaceae</taxon>
        <taxon>Paenibacillus</taxon>
    </lineage>
</organism>
<keyword evidence="1 5" id="KW-0547">Nucleotide-binding</keyword>
<comment type="caution">
    <text evidence="5">Lacks conserved residue(s) required for the propagation of feature annotation.</text>
</comment>
<evidence type="ECO:0000256" key="2">
    <source>
        <dbReference type="ARBA" id="ARBA00022801"/>
    </source>
</evidence>
<dbReference type="InterPro" id="IPR027417">
    <property type="entry name" value="P-loop_NTPase"/>
</dbReference>
<dbReference type="InterPro" id="IPR013986">
    <property type="entry name" value="DExx_box_DNA_helicase_dom_sf"/>
</dbReference>
<evidence type="ECO:0000313" key="8">
    <source>
        <dbReference type="Proteomes" id="UP000464330"/>
    </source>
</evidence>
<dbReference type="GO" id="GO:0016787">
    <property type="term" value="F:hydrolase activity"/>
    <property type="evidence" value="ECO:0007669"/>
    <property type="project" value="UniProtKB-UniRule"/>
</dbReference>
<evidence type="ECO:0000256" key="1">
    <source>
        <dbReference type="ARBA" id="ARBA00022741"/>
    </source>
</evidence>
<protein>
    <submittedName>
        <fullName evidence="7">ATP-dependent DNA helicase-like protein</fullName>
    </submittedName>
</protein>
<evidence type="ECO:0000256" key="3">
    <source>
        <dbReference type="ARBA" id="ARBA00022806"/>
    </source>
</evidence>
<dbReference type="Gene3D" id="3.40.50.300">
    <property type="entry name" value="P-loop containing nucleotide triphosphate hydrolases"/>
    <property type="match status" value="1"/>
</dbReference>
<name>A0A6C0QY47_9BACL</name>
<dbReference type="RefSeq" id="WP_024095352.1">
    <property type="nucleotide sequence ID" value="NZ_CP019651.1"/>
</dbReference>
<keyword evidence="3 5" id="KW-0347">Helicase</keyword>
<accession>A0A6C0QY47</accession>